<evidence type="ECO:0000256" key="7">
    <source>
        <dbReference type="ARBA" id="ARBA00023242"/>
    </source>
</evidence>
<gene>
    <name evidence="13" type="ORF">LPJ53_003137</name>
</gene>
<proteinExistence type="inferred from homology"/>
<dbReference type="PANTHER" id="PTHR45884:SF2">
    <property type="entry name" value="N-ACETYLTRANSFERASE ECO"/>
    <property type="match status" value="1"/>
</dbReference>
<dbReference type="OrthoDB" id="428854at2759"/>
<dbReference type="EMBL" id="JANBOJ010000111">
    <property type="protein sequence ID" value="KAJ1722453.1"/>
    <property type="molecule type" value="Genomic_DNA"/>
</dbReference>
<organism evidence="13 14">
    <name type="scientific">Coemansia erecta</name>
    <dbReference type="NCBI Taxonomy" id="147472"/>
    <lineage>
        <taxon>Eukaryota</taxon>
        <taxon>Fungi</taxon>
        <taxon>Fungi incertae sedis</taxon>
        <taxon>Zoopagomycota</taxon>
        <taxon>Kickxellomycotina</taxon>
        <taxon>Kickxellomycetes</taxon>
        <taxon>Kickxellales</taxon>
        <taxon>Kickxellaceae</taxon>
        <taxon>Coemansia</taxon>
    </lineage>
</organism>
<feature type="region of interest" description="Disordered" evidence="10">
    <location>
        <begin position="93"/>
        <end position="127"/>
    </location>
</feature>
<comment type="similarity">
    <text evidence="2">Belongs to the acetyltransferase family. ECO subfamily.</text>
</comment>
<dbReference type="PANTHER" id="PTHR45884">
    <property type="entry name" value="N-ACETYLTRANSFERASE ECO"/>
    <property type="match status" value="1"/>
</dbReference>
<reference evidence="13" key="1">
    <citation type="submission" date="2022-07" db="EMBL/GenBank/DDBJ databases">
        <title>Phylogenomic reconstructions and comparative analyses of Kickxellomycotina fungi.</title>
        <authorList>
            <person name="Reynolds N.K."/>
            <person name="Stajich J.E."/>
            <person name="Barry K."/>
            <person name="Grigoriev I.V."/>
            <person name="Crous P."/>
            <person name="Smith M.E."/>
        </authorList>
    </citation>
    <scope>NUCLEOTIDE SEQUENCE</scope>
    <source>
        <strain evidence="13">NBRC 32514</strain>
    </source>
</reference>
<sequence length="344" mass="37179">MEPHVQSVGRLKSAAVRVTYGTPRARPVVPLGQPHSAQPSVHTPAKRRPSTSEPSESSDSEAEHSQDNARRRAKKPLVQTTLLATLTPSATCRRPLLLHHPPSQAKRPAEAAAAAAPPPTPRTAETQARREQTFLDFGQKPNAPEPCAQCGMAYQRGRAEDEQLHVRFHRSWARAQRNLLVWGADLDVAPDAHGICVVDARTAARRTVLRALEIVNVANEHLGAVRLSLVDLGHRQRKVFLRVAQGGRVEGCVLAECIEGARRLAGGSPGEPAPAACGISRIWVAPDARRTGVASGLVDAVCRGFVYGCPLSLDSLAFTQPTADGRAFARRLFGRDDFLVYAED</sequence>
<dbReference type="GO" id="GO:0008270">
    <property type="term" value="F:zinc ion binding"/>
    <property type="evidence" value="ECO:0007669"/>
    <property type="project" value="UniProtKB-KW"/>
</dbReference>
<dbReference type="GO" id="GO:0005634">
    <property type="term" value="C:nucleus"/>
    <property type="evidence" value="ECO:0007669"/>
    <property type="project" value="UniProtKB-SubCell"/>
</dbReference>
<dbReference type="SUPFAM" id="SSF55729">
    <property type="entry name" value="Acyl-CoA N-acyltransferases (Nat)"/>
    <property type="match status" value="1"/>
</dbReference>
<dbReference type="GO" id="GO:0007064">
    <property type="term" value="P:mitotic sister chromatid cohesion"/>
    <property type="evidence" value="ECO:0007669"/>
    <property type="project" value="TreeGrafter"/>
</dbReference>
<dbReference type="InterPro" id="IPR028009">
    <property type="entry name" value="ESCO_Acetyltransf_dom"/>
</dbReference>
<keyword evidence="3" id="KW-0808">Transferase</keyword>
<dbReference type="Pfam" id="PF13880">
    <property type="entry name" value="Acetyltransf_13"/>
    <property type="match status" value="1"/>
</dbReference>
<evidence type="ECO:0000256" key="2">
    <source>
        <dbReference type="ARBA" id="ARBA00005816"/>
    </source>
</evidence>
<evidence type="ECO:0000259" key="12">
    <source>
        <dbReference type="Pfam" id="PF13880"/>
    </source>
</evidence>
<name>A0A9W7Y1U4_9FUNG</name>
<dbReference type="InterPro" id="IPR016181">
    <property type="entry name" value="Acyl_CoA_acyltransferase"/>
</dbReference>
<comment type="caution">
    <text evidence="13">The sequence shown here is derived from an EMBL/GenBank/DDBJ whole genome shotgun (WGS) entry which is preliminary data.</text>
</comment>
<evidence type="ECO:0000256" key="1">
    <source>
        <dbReference type="ARBA" id="ARBA00004123"/>
    </source>
</evidence>
<dbReference type="AlphaFoldDB" id="A0A9W7Y1U4"/>
<feature type="region of interest" description="Disordered" evidence="10">
    <location>
        <begin position="22"/>
        <end position="81"/>
    </location>
</feature>
<feature type="domain" description="N-acetyltransferase ESCO acetyl-transferase" evidence="12">
    <location>
        <begin position="274"/>
        <end position="341"/>
    </location>
</feature>
<feature type="domain" description="N-acetyltransferase ESCO zinc-finger" evidence="11">
    <location>
        <begin position="132"/>
        <end position="170"/>
    </location>
</feature>
<dbReference type="Proteomes" id="UP001149813">
    <property type="component" value="Unassembled WGS sequence"/>
</dbReference>
<evidence type="ECO:0000256" key="4">
    <source>
        <dbReference type="ARBA" id="ARBA00022723"/>
    </source>
</evidence>
<dbReference type="GO" id="GO:0000785">
    <property type="term" value="C:chromatin"/>
    <property type="evidence" value="ECO:0007669"/>
    <property type="project" value="TreeGrafter"/>
</dbReference>
<keyword evidence="7" id="KW-0539">Nucleus</keyword>
<evidence type="ECO:0000256" key="6">
    <source>
        <dbReference type="ARBA" id="ARBA00022833"/>
    </source>
</evidence>
<keyword evidence="4" id="KW-0479">Metal-binding</keyword>
<evidence type="ECO:0000256" key="8">
    <source>
        <dbReference type="ARBA" id="ARBA00023306"/>
    </source>
</evidence>
<feature type="compositionally biased region" description="Basic and acidic residues" evidence="10">
    <location>
        <begin position="61"/>
        <end position="70"/>
    </location>
</feature>
<keyword evidence="14" id="KW-1185">Reference proteome</keyword>
<evidence type="ECO:0000313" key="13">
    <source>
        <dbReference type="EMBL" id="KAJ1722453.1"/>
    </source>
</evidence>
<keyword evidence="8" id="KW-0131">Cell cycle</keyword>
<evidence type="ECO:0000256" key="5">
    <source>
        <dbReference type="ARBA" id="ARBA00022771"/>
    </source>
</evidence>
<keyword evidence="5" id="KW-0863">Zinc-finger</keyword>
<comment type="subcellular location">
    <subcellularLocation>
        <location evidence="1">Nucleus</location>
    </subcellularLocation>
</comment>
<accession>A0A9W7Y1U4</accession>
<protein>
    <submittedName>
        <fullName evidence="13">Uncharacterized protein</fullName>
    </submittedName>
</protein>
<evidence type="ECO:0000256" key="10">
    <source>
        <dbReference type="SAM" id="MobiDB-lite"/>
    </source>
</evidence>
<evidence type="ECO:0000313" key="14">
    <source>
        <dbReference type="Proteomes" id="UP001149813"/>
    </source>
</evidence>
<keyword evidence="6" id="KW-0862">Zinc</keyword>
<dbReference type="GO" id="GO:0061733">
    <property type="term" value="F:protein-lysine-acetyltransferase activity"/>
    <property type="evidence" value="ECO:0007669"/>
    <property type="project" value="TreeGrafter"/>
</dbReference>
<evidence type="ECO:0000256" key="3">
    <source>
        <dbReference type="ARBA" id="ARBA00022679"/>
    </source>
</evidence>
<evidence type="ECO:0000256" key="9">
    <source>
        <dbReference type="ARBA" id="ARBA00023315"/>
    </source>
</evidence>
<dbReference type="Pfam" id="PF13878">
    <property type="entry name" value="zf-C2H2_3"/>
    <property type="match status" value="1"/>
</dbReference>
<dbReference type="Gene3D" id="3.40.630.30">
    <property type="match status" value="1"/>
</dbReference>
<evidence type="ECO:0000259" key="11">
    <source>
        <dbReference type="Pfam" id="PF13878"/>
    </source>
</evidence>
<dbReference type="InterPro" id="IPR028005">
    <property type="entry name" value="AcTrfase_ESCO_Znf_dom"/>
</dbReference>
<keyword evidence="9" id="KW-0012">Acyltransferase</keyword>